<dbReference type="PRINTS" id="PR00080">
    <property type="entry name" value="SDRFAMILY"/>
</dbReference>
<keyword evidence="3" id="KW-0443">Lipid metabolism</keyword>
<dbReference type="RefSeq" id="WP_310943108.1">
    <property type="nucleotide sequence ID" value="NZ_JARUIS010000005.1"/>
</dbReference>
<evidence type="ECO:0000256" key="1">
    <source>
        <dbReference type="ARBA" id="ARBA00006484"/>
    </source>
</evidence>
<comment type="caution">
    <text evidence="5">The sequence shown here is derived from an EMBL/GenBank/DDBJ whole genome shotgun (WGS) entry which is preliminary data.</text>
</comment>
<dbReference type="PRINTS" id="PR00081">
    <property type="entry name" value="GDHRDH"/>
</dbReference>
<dbReference type="PANTHER" id="PTHR42879:SF2">
    <property type="entry name" value="3-OXOACYL-[ACYL-CARRIER-PROTEIN] REDUCTASE FABG"/>
    <property type="match status" value="1"/>
</dbReference>
<dbReference type="Proteomes" id="UP001182303">
    <property type="component" value="Unassembled WGS sequence"/>
</dbReference>
<dbReference type="GO" id="GO:0016491">
    <property type="term" value="F:oxidoreductase activity"/>
    <property type="evidence" value="ECO:0007669"/>
    <property type="project" value="UniProtKB-KW"/>
</dbReference>
<comment type="similarity">
    <text evidence="1 4">Belongs to the short-chain dehydrogenases/reductases (SDR) family.</text>
</comment>
<organism evidence="5 6">
    <name type="scientific">Clostridium sporogenes</name>
    <dbReference type="NCBI Taxonomy" id="1509"/>
    <lineage>
        <taxon>Bacteria</taxon>
        <taxon>Bacillati</taxon>
        <taxon>Bacillota</taxon>
        <taxon>Clostridia</taxon>
        <taxon>Eubacteriales</taxon>
        <taxon>Clostridiaceae</taxon>
        <taxon>Clostridium</taxon>
    </lineage>
</organism>
<dbReference type="Gene3D" id="3.40.50.720">
    <property type="entry name" value="NAD(P)-binding Rossmann-like Domain"/>
    <property type="match status" value="1"/>
</dbReference>
<protein>
    <submittedName>
        <fullName evidence="5">SDR family oxidoreductase</fullName>
    </submittedName>
</protein>
<dbReference type="InterPro" id="IPR036291">
    <property type="entry name" value="NAD(P)-bd_dom_sf"/>
</dbReference>
<dbReference type="GO" id="GO:0032787">
    <property type="term" value="P:monocarboxylic acid metabolic process"/>
    <property type="evidence" value="ECO:0007669"/>
    <property type="project" value="UniProtKB-ARBA"/>
</dbReference>
<sequence length="243" mass="26778">MKRDKVALVTGGSKGLGKAIVKNFINNNYKVAFTYLNSEEKANEICKEFGSNVVAIKADACDYNRAFEVVNKIEKTFGSIDILVNNVGMAKDRPIWKITEEDWKFGIDNTLNSCFNYTRAVVNIFIKQNKGKIINIGSINGLRGREGSVSYCSAKSAVVGFTKTIAKELGQYNINANVIAPGYISTDGQENTSELIKKLVLDECAIRKLTTSEEVANVVEFLASDKSNNITGQVIQVDYGQYI</sequence>
<dbReference type="GO" id="GO:0008202">
    <property type="term" value="P:steroid metabolic process"/>
    <property type="evidence" value="ECO:0007669"/>
    <property type="project" value="UniProtKB-KW"/>
</dbReference>
<dbReference type="PROSITE" id="PS00061">
    <property type="entry name" value="ADH_SHORT"/>
    <property type="match status" value="1"/>
</dbReference>
<evidence type="ECO:0000313" key="5">
    <source>
        <dbReference type="EMBL" id="MDS1002892.1"/>
    </source>
</evidence>
<evidence type="ECO:0000256" key="3">
    <source>
        <dbReference type="ARBA" id="ARBA00023221"/>
    </source>
</evidence>
<keyword evidence="3" id="KW-0753">Steroid metabolism</keyword>
<gene>
    <name evidence="5" type="ORF">P9J83_05155</name>
</gene>
<dbReference type="SUPFAM" id="SSF51735">
    <property type="entry name" value="NAD(P)-binding Rossmann-fold domains"/>
    <property type="match status" value="1"/>
</dbReference>
<dbReference type="InterPro" id="IPR002347">
    <property type="entry name" value="SDR_fam"/>
</dbReference>
<dbReference type="Pfam" id="PF00106">
    <property type="entry name" value="adh_short"/>
    <property type="match status" value="1"/>
</dbReference>
<accession>A0AAE4FK82</accession>
<reference evidence="5" key="1">
    <citation type="submission" date="2023-04" db="EMBL/GenBank/DDBJ databases">
        <title>Assessment of the microbiological origin of a defect in Grana Padano cheese.</title>
        <authorList>
            <person name="Zago M."/>
            <person name="Rossetti L."/>
            <person name="Bonvini B."/>
            <person name="Carminati D."/>
            <person name="Giraffa G."/>
        </authorList>
    </citation>
    <scope>NUCLEOTIDE SEQUENCE</scope>
    <source>
        <strain evidence="5">4990</strain>
    </source>
</reference>
<evidence type="ECO:0000256" key="2">
    <source>
        <dbReference type="ARBA" id="ARBA00023002"/>
    </source>
</evidence>
<proteinExistence type="inferred from homology"/>
<dbReference type="AlphaFoldDB" id="A0AAE4FK82"/>
<evidence type="ECO:0000256" key="4">
    <source>
        <dbReference type="RuleBase" id="RU000363"/>
    </source>
</evidence>
<dbReference type="InterPro" id="IPR050259">
    <property type="entry name" value="SDR"/>
</dbReference>
<dbReference type="InterPro" id="IPR020904">
    <property type="entry name" value="Sc_DH/Rdtase_CS"/>
</dbReference>
<dbReference type="EMBL" id="JARUIS010000005">
    <property type="protein sequence ID" value="MDS1002892.1"/>
    <property type="molecule type" value="Genomic_DNA"/>
</dbReference>
<dbReference type="PANTHER" id="PTHR42879">
    <property type="entry name" value="3-OXOACYL-(ACYL-CARRIER-PROTEIN) REDUCTASE"/>
    <property type="match status" value="1"/>
</dbReference>
<evidence type="ECO:0000313" key="6">
    <source>
        <dbReference type="Proteomes" id="UP001182303"/>
    </source>
</evidence>
<dbReference type="FunFam" id="3.40.50.720:FF:000173">
    <property type="entry name" value="3-oxoacyl-[acyl-carrier protein] reductase"/>
    <property type="match status" value="1"/>
</dbReference>
<name>A0AAE4FK82_CLOSG</name>
<keyword evidence="2" id="KW-0560">Oxidoreductase</keyword>